<keyword evidence="2 5" id="KW-0812">Transmembrane</keyword>
<dbReference type="AlphaFoldDB" id="X1PAA5"/>
<evidence type="ECO:0000256" key="1">
    <source>
        <dbReference type="ARBA" id="ARBA00004141"/>
    </source>
</evidence>
<feature type="non-terminal residue" evidence="7">
    <location>
        <position position="194"/>
    </location>
</feature>
<evidence type="ECO:0000259" key="6">
    <source>
        <dbReference type="Pfam" id="PF00892"/>
    </source>
</evidence>
<evidence type="ECO:0000313" key="7">
    <source>
        <dbReference type="EMBL" id="GAI53242.1"/>
    </source>
</evidence>
<dbReference type="SUPFAM" id="SSF103481">
    <property type="entry name" value="Multidrug resistance efflux transporter EmrE"/>
    <property type="match status" value="1"/>
</dbReference>
<dbReference type="PANTHER" id="PTHR32322">
    <property type="entry name" value="INNER MEMBRANE TRANSPORTER"/>
    <property type="match status" value="1"/>
</dbReference>
<feature type="transmembrane region" description="Helical" evidence="5">
    <location>
        <begin position="141"/>
        <end position="160"/>
    </location>
</feature>
<dbReference type="EMBL" id="BARV01039021">
    <property type="protein sequence ID" value="GAI53242.1"/>
    <property type="molecule type" value="Genomic_DNA"/>
</dbReference>
<protein>
    <recommendedName>
        <fullName evidence="6">EamA domain-containing protein</fullName>
    </recommendedName>
</protein>
<organism evidence="7">
    <name type="scientific">marine sediment metagenome</name>
    <dbReference type="NCBI Taxonomy" id="412755"/>
    <lineage>
        <taxon>unclassified sequences</taxon>
        <taxon>metagenomes</taxon>
        <taxon>ecological metagenomes</taxon>
    </lineage>
</organism>
<comment type="subcellular location">
    <subcellularLocation>
        <location evidence="1">Membrane</location>
        <topology evidence="1">Multi-pass membrane protein</topology>
    </subcellularLocation>
</comment>
<dbReference type="InterPro" id="IPR037185">
    <property type="entry name" value="EmrE-like"/>
</dbReference>
<feature type="transmembrane region" description="Helical" evidence="5">
    <location>
        <begin position="166"/>
        <end position="187"/>
    </location>
</feature>
<reference evidence="7" key="1">
    <citation type="journal article" date="2014" name="Front. Microbiol.">
        <title>High frequency of phylogenetically diverse reductive dehalogenase-homologous genes in deep subseafloor sedimentary metagenomes.</title>
        <authorList>
            <person name="Kawai M."/>
            <person name="Futagami T."/>
            <person name="Toyoda A."/>
            <person name="Takaki Y."/>
            <person name="Nishi S."/>
            <person name="Hori S."/>
            <person name="Arai W."/>
            <person name="Tsubouchi T."/>
            <person name="Morono Y."/>
            <person name="Uchiyama I."/>
            <person name="Ito T."/>
            <person name="Fujiyama A."/>
            <person name="Inagaki F."/>
            <person name="Takami H."/>
        </authorList>
    </citation>
    <scope>NUCLEOTIDE SEQUENCE</scope>
    <source>
        <strain evidence="7">Expedition CK06-06</strain>
    </source>
</reference>
<evidence type="ECO:0000256" key="3">
    <source>
        <dbReference type="ARBA" id="ARBA00022989"/>
    </source>
</evidence>
<feature type="transmembrane region" description="Helical" evidence="5">
    <location>
        <begin position="113"/>
        <end position="134"/>
    </location>
</feature>
<comment type="caution">
    <text evidence="7">The sequence shown here is derived from an EMBL/GenBank/DDBJ whole genome shotgun (WGS) entry which is preliminary data.</text>
</comment>
<accession>X1PAA5</accession>
<evidence type="ECO:0000256" key="4">
    <source>
        <dbReference type="ARBA" id="ARBA00023136"/>
    </source>
</evidence>
<feature type="domain" description="EamA" evidence="6">
    <location>
        <begin position="50"/>
        <end position="184"/>
    </location>
</feature>
<name>X1PAA5_9ZZZZ</name>
<gene>
    <name evidence="7" type="ORF">S06H3_59933</name>
</gene>
<evidence type="ECO:0000256" key="2">
    <source>
        <dbReference type="ARBA" id="ARBA00022692"/>
    </source>
</evidence>
<dbReference type="GO" id="GO:0016020">
    <property type="term" value="C:membrane"/>
    <property type="evidence" value="ECO:0007669"/>
    <property type="project" value="UniProtKB-SubCell"/>
</dbReference>
<feature type="non-terminal residue" evidence="7">
    <location>
        <position position="1"/>
    </location>
</feature>
<proteinExistence type="predicted"/>
<dbReference type="PANTHER" id="PTHR32322:SF2">
    <property type="entry name" value="EAMA DOMAIN-CONTAINING PROTEIN"/>
    <property type="match status" value="1"/>
</dbReference>
<dbReference type="InterPro" id="IPR000620">
    <property type="entry name" value="EamA_dom"/>
</dbReference>
<keyword evidence="4 5" id="KW-0472">Membrane</keyword>
<feature type="transmembrane region" description="Helical" evidence="5">
    <location>
        <begin position="79"/>
        <end position="98"/>
    </location>
</feature>
<dbReference type="Pfam" id="PF00892">
    <property type="entry name" value="EamA"/>
    <property type="match status" value="1"/>
</dbReference>
<feature type="transmembrane region" description="Helical" evidence="5">
    <location>
        <begin position="45"/>
        <end position="67"/>
    </location>
</feature>
<keyword evidence="3 5" id="KW-1133">Transmembrane helix</keyword>
<sequence length="194" mass="21123">HKTLFIWVAILAVFLLGERLGKFHIAALVTLVGGNILLLGWTKSWFVGGGELMIFIAAILWAIEAVVAKRVMGQVSSNVAAFGRMFFGAIVMLIYLALTGKLGIVASFSGQQVGWIAITTLFLFGYVSCYYAGLKYAPASIVASILVLGSVITSLLYAIFDAKRYSLEQIVGMLLIVAATLVLWYIAPRIRIRK</sequence>
<dbReference type="InterPro" id="IPR050638">
    <property type="entry name" value="AA-Vitamin_Transporters"/>
</dbReference>
<evidence type="ECO:0000256" key="5">
    <source>
        <dbReference type="SAM" id="Phobius"/>
    </source>
</evidence>